<keyword evidence="1" id="KW-0812">Transmembrane</keyword>
<keyword evidence="1" id="KW-1133">Transmembrane helix</keyword>
<evidence type="ECO:0000256" key="1">
    <source>
        <dbReference type="SAM" id="Phobius"/>
    </source>
</evidence>
<gene>
    <name evidence="2" type="ORF">FPE_LOCUS4872</name>
</gene>
<keyword evidence="1" id="KW-0472">Membrane</keyword>
<proteinExistence type="predicted"/>
<dbReference type="Proteomes" id="UP000834106">
    <property type="component" value="Chromosome 3"/>
</dbReference>
<evidence type="ECO:0000313" key="3">
    <source>
        <dbReference type="Proteomes" id="UP000834106"/>
    </source>
</evidence>
<feature type="transmembrane region" description="Helical" evidence="1">
    <location>
        <begin position="78"/>
        <end position="98"/>
    </location>
</feature>
<dbReference type="EMBL" id="OU503038">
    <property type="protein sequence ID" value="CAI9757442.1"/>
    <property type="molecule type" value="Genomic_DNA"/>
</dbReference>
<accession>A0AAD1YUC8</accession>
<sequence>MRRQNPNSPSPCLIMGDFNEILNLIEKFGKATRLFFLKWTVFVRCWKIASLATWVMLDPNTRGATRGRGDSLQKRGRAELLLILFSPLFFAIVSYTVMNSHCPKLFQFEVAWSQKQECKDMIKSAWLFPGEQSSSLRDFKEGLAHCREKLQSWVKSNARNSRKAIKANMGKLRLLQSIN</sequence>
<protein>
    <submittedName>
        <fullName evidence="2">Uncharacterized protein</fullName>
    </submittedName>
</protein>
<keyword evidence="3" id="KW-1185">Reference proteome</keyword>
<dbReference type="AlphaFoldDB" id="A0AAD1YUC8"/>
<evidence type="ECO:0000313" key="2">
    <source>
        <dbReference type="EMBL" id="CAI9757442.1"/>
    </source>
</evidence>
<name>A0AAD1YUC8_9LAMI</name>
<reference evidence="2" key="1">
    <citation type="submission" date="2023-05" db="EMBL/GenBank/DDBJ databases">
        <authorList>
            <person name="Huff M."/>
        </authorList>
    </citation>
    <scope>NUCLEOTIDE SEQUENCE</scope>
</reference>
<organism evidence="2 3">
    <name type="scientific">Fraxinus pennsylvanica</name>
    <dbReference type="NCBI Taxonomy" id="56036"/>
    <lineage>
        <taxon>Eukaryota</taxon>
        <taxon>Viridiplantae</taxon>
        <taxon>Streptophyta</taxon>
        <taxon>Embryophyta</taxon>
        <taxon>Tracheophyta</taxon>
        <taxon>Spermatophyta</taxon>
        <taxon>Magnoliopsida</taxon>
        <taxon>eudicotyledons</taxon>
        <taxon>Gunneridae</taxon>
        <taxon>Pentapetalae</taxon>
        <taxon>asterids</taxon>
        <taxon>lamiids</taxon>
        <taxon>Lamiales</taxon>
        <taxon>Oleaceae</taxon>
        <taxon>Oleeae</taxon>
        <taxon>Fraxinus</taxon>
    </lineage>
</organism>